<evidence type="ECO:0000313" key="1">
    <source>
        <dbReference type="EMBL" id="BAT01465.1"/>
    </source>
</evidence>
<reference evidence="2" key="1">
    <citation type="journal article" date="2005" name="Nature">
        <title>The map-based sequence of the rice genome.</title>
        <authorList>
            <consortium name="International rice genome sequencing project (IRGSP)"/>
            <person name="Matsumoto T."/>
            <person name="Wu J."/>
            <person name="Kanamori H."/>
            <person name="Katayose Y."/>
            <person name="Fujisawa M."/>
            <person name="Namiki N."/>
            <person name="Mizuno H."/>
            <person name="Yamamoto K."/>
            <person name="Antonio B.A."/>
            <person name="Baba T."/>
            <person name="Sakata K."/>
            <person name="Nagamura Y."/>
            <person name="Aoki H."/>
            <person name="Arikawa K."/>
            <person name="Arita K."/>
            <person name="Bito T."/>
            <person name="Chiden Y."/>
            <person name="Fujitsuka N."/>
            <person name="Fukunaka R."/>
            <person name="Hamada M."/>
            <person name="Harada C."/>
            <person name="Hayashi A."/>
            <person name="Hijishita S."/>
            <person name="Honda M."/>
            <person name="Hosokawa S."/>
            <person name="Ichikawa Y."/>
            <person name="Idonuma A."/>
            <person name="Iijima M."/>
            <person name="Ikeda M."/>
            <person name="Ikeno M."/>
            <person name="Ito K."/>
            <person name="Ito S."/>
            <person name="Ito T."/>
            <person name="Ito Y."/>
            <person name="Ito Y."/>
            <person name="Iwabuchi A."/>
            <person name="Kamiya K."/>
            <person name="Karasawa W."/>
            <person name="Kurita K."/>
            <person name="Katagiri S."/>
            <person name="Kikuta A."/>
            <person name="Kobayashi H."/>
            <person name="Kobayashi N."/>
            <person name="Machita K."/>
            <person name="Maehara T."/>
            <person name="Masukawa M."/>
            <person name="Mizubayashi T."/>
            <person name="Mukai Y."/>
            <person name="Nagasaki H."/>
            <person name="Nagata Y."/>
            <person name="Naito S."/>
            <person name="Nakashima M."/>
            <person name="Nakama Y."/>
            <person name="Nakamichi Y."/>
            <person name="Nakamura M."/>
            <person name="Meguro A."/>
            <person name="Negishi M."/>
            <person name="Ohta I."/>
            <person name="Ohta T."/>
            <person name="Okamoto M."/>
            <person name="Ono N."/>
            <person name="Saji S."/>
            <person name="Sakaguchi M."/>
            <person name="Sakai K."/>
            <person name="Shibata M."/>
            <person name="Shimokawa T."/>
            <person name="Song J."/>
            <person name="Takazaki Y."/>
            <person name="Terasawa K."/>
            <person name="Tsugane M."/>
            <person name="Tsuji K."/>
            <person name="Ueda S."/>
            <person name="Waki K."/>
            <person name="Yamagata H."/>
            <person name="Yamamoto M."/>
            <person name="Yamamoto S."/>
            <person name="Yamane H."/>
            <person name="Yoshiki S."/>
            <person name="Yoshihara R."/>
            <person name="Yukawa K."/>
            <person name="Zhong H."/>
            <person name="Yano M."/>
            <person name="Yuan Q."/>
            <person name="Ouyang S."/>
            <person name="Liu J."/>
            <person name="Jones K.M."/>
            <person name="Gansberger K."/>
            <person name="Moffat K."/>
            <person name="Hill J."/>
            <person name="Bera J."/>
            <person name="Fadrosh D."/>
            <person name="Jin S."/>
            <person name="Johri S."/>
            <person name="Kim M."/>
            <person name="Overton L."/>
            <person name="Reardon M."/>
            <person name="Tsitrin T."/>
            <person name="Vuong H."/>
            <person name="Weaver B."/>
            <person name="Ciecko A."/>
            <person name="Tallon L."/>
            <person name="Jackson J."/>
            <person name="Pai G."/>
            <person name="Aken S.V."/>
            <person name="Utterback T."/>
            <person name="Reidmuller S."/>
            <person name="Feldblyum T."/>
            <person name="Hsiao J."/>
            <person name="Zismann V."/>
            <person name="Iobst S."/>
            <person name="de Vazeille A.R."/>
            <person name="Buell C.R."/>
            <person name="Ying K."/>
            <person name="Li Y."/>
            <person name="Lu T."/>
            <person name="Huang Y."/>
            <person name="Zhao Q."/>
            <person name="Feng Q."/>
            <person name="Zhang L."/>
            <person name="Zhu J."/>
            <person name="Weng Q."/>
            <person name="Mu J."/>
            <person name="Lu Y."/>
            <person name="Fan D."/>
            <person name="Liu Y."/>
            <person name="Guan J."/>
            <person name="Zhang Y."/>
            <person name="Yu S."/>
            <person name="Liu X."/>
            <person name="Zhang Y."/>
            <person name="Hong G."/>
            <person name="Han B."/>
            <person name="Choisne N."/>
            <person name="Demange N."/>
            <person name="Orjeda G."/>
            <person name="Samain S."/>
            <person name="Cattolico L."/>
            <person name="Pelletier E."/>
            <person name="Couloux A."/>
            <person name="Segurens B."/>
            <person name="Wincker P."/>
            <person name="D'Hont A."/>
            <person name="Scarpelli C."/>
            <person name="Weissenbach J."/>
            <person name="Salanoubat M."/>
            <person name="Quetier F."/>
            <person name="Yu Y."/>
            <person name="Kim H.R."/>
            <person name="Rambo T."/>
            <person name="Currie J."/>
            <person name="Collura K."/>
            <person name="Luo M."/>
            <person name="Yang T."/>
            <person name="Ammiraju J.S.S."/>
            <person name="Engler F."/>
            <person name="Soderlund C."/>
            <person name="Wing R.A."/>
            <person name="Palmer L.E."/>
            <person name="de la Bastide M."/>
            <person name="Spiegel L."/>
            <person name="Nascimento L."/>
            <person name="Zutavern T."/>
            <person name="O'Shaughnessy A."/>
            <person name="Dike S."/>
            <person name="Dedhia N."/>
            <person name="Preston R."/>
            <person name="Balija V."/>
            <person name="McCombie W.R."/>
            <person name="Chow T."/>
            <person name="Chen H."/>
            <person name="Chung M."/>
            <person name="Chen C."/>
            <person name="Shaw J."/>
            <person name="Wu H."/>
            <person name="Hsiao K."/>
            <person name="Chao Y."/>
            <person name="Chu M."/>
            <person name="Cheng C."/>
            <person name="Hour A."/>
            <person name="Lee P."/>
            <person name="Lin S."/>
            <person name="Lin Y."/>
            <person name="Liou J."/>
            <person name="Liu S."/>
            <person name="Hsing Y."/>
            <person name="Raghuvanshi S."/>
            <person name="Mohanty A."/>
            <person name="Bharti A.K."/>
            <person name="Gaur A."/>
            <person name="Gupta V."/>
            <person name="Kumar D."/>
            <person name="Ravi V."/>
            <person name="Vij S."/>
            <person name="Kapur A."/>
            <person name="Khurana P."/>
            <person name="Khurana P."/>
            <person name="Khurana J.P."/>
            <person name="Tyagi A.K."/>
            <person name="Gaikwad K."/>
            <person name="Singh A."/>
            <person name="Dalal V."/>
            <person name="Srivastava S."/>
            <person name="Dixit A."/>
            <person name="Pal A.K."/>
            <person name="Ghazi I.A."/>
            <person name="Yadav M."/>
            <person name="Pandit A."/>
            <person name="Bhargava A."/>
            <person name="Sureshbabu K."/>
            <person name="Batra K."/>
            <person name="Sharma T.R."/>
            <person name="Mohapatra T."/>
            <person name="Singh N.K."/>
            <person name="Messing J."/>
            <person name="Nelson A.B."/>
            <person name="Fuks G."/>
            <person name="Kavchok S."/>
            <person name="Keizer G."/>
            <person name="Linton E."/>
            <person name="Llaca V."/>
            <person name="Song R."/>
            <person name="Tanyolac B."/>
            <person name="Young S."/>
            <person name="Ho-Il K."/>
            <person name="Hahn J.H."/>
            <person name="Sangsakoo G."/>
            <person name="Vanavichit A."/>
            <person name="de Mattos Luiz.A.T."/>
            <person name="Zimmer P.D."/>
            <person name="Malone G."/>
            <person name="Dellagostin O."/>
            <person name="de Oliveira A.C."/>
            <person name="Bevan M."/>
            <person name="Bancroft I."/>
            <person name="Minx P."/>
            <person name="Cordum H."/>
            <person name="Wilson R."/>
            <person name="Cheng Z."/>
            <person name="Jin W."/>
            <person name="Jiang J."/>
            <person name="Leong S.A."/>
            <person name="Iwama H."/>
            <person name="Gojobori T."/>
            <person name="Itoh T."/>
            <person name="Niimura Y."/>
            <person name="Fujii Y."/>
            <person name="Habara T."/>
            <person name="Sakai H."/>
            <person name="Sato Y."/>
            <person name="Wilson G."/>
            <person name="Kumar K."/>
            <person name="McCouch S."/>
            <person name="Juretic N."/>
            <person name="Hoen D."/>
            <person name="Wright S."/>
            <person name="Bruskiewich R."/>
            <person name="Bureau T."/>
            <person name="Miyao A."/>
            <person name="Hirochika H."/>
            <person name="Nishikawa T."/>
            <person name="Kadowaki K."/>
            <person name="Sugiura M."/>
            <person name="Burr B."/>
            <person name="Sasaki T."/>
        </authorList>
    </citation>
    <scope>NUCLEOTIDE SEQUENCE [LARGE SCALE GENOMIC DNA]</scope>
    <source>
        <strain evidence="2">cv. Nipponbare</strain>
    </source>
</reference>
<gene>
    <name evidence="1" type="ordered locus">Os07g0478932</name>
    <name evidence="1" type="ORF">OSNPB_070478932</name>
</gene>
<accession>A0A0P0X5T1</accession>
<dbReference type="Gramene" id="Os07t0478932-01">
    <property type="protein sequence ID" value="Os07t0478932-01"/>
    <property type="gene ID" value="Os07g0478932"/>
</dbReference>
<dbReference type="InParanoid" id="A0A0P0X5T1"/>
<organism evidence="1 2">
    <name type="scientific">Oryza sativa subsp. japonica</name>
    <name type="common">Rice</name>
    <dbReference type="NCBI Taxonomy" id="39947"/>
    <lineage>
        <taxon>Eukaryota</taxon>
        <taxon>Viridiplantae</taxon>
        <taxon>Streptophyta</taxon>
        <taxon>Embryophyta</taxon>
        <taxon>Tracheophyta</taxon>
        <taxon>Spermatophyta</taxon>
        <taxon>Magnoliopsida</taxon>
        <taxon>Liliopsida</taxon>
        <taxon>Poales</taxon>
        <taxon>Poaceae</taxon>
        <taxon>BOP clade</taxon>
        <taxon>Oryzoideae</taxon>
        <taxon>Oryzeae</taxon>
        <taxon>Oryzinae</taxon>
        <taxon>Oryza</taxon>
        <taxon>Oryza sativa</taxon>
    </lineage>
</organism>
<protein>
    <submittedName>
        <fullName evidence="1">Os07g0478932 protein</fullName>
    </submittedName>
</protein>
<dbReference type="EMBL" id="AP014963">
    <property type="protein sequence ID" value="BAT01465.1"/>
    <property type="molecule type" value="Genomic_DNA"/>
</dbReference>
<evidence type="ECO:0000313" key="2">
    <source>
        <dbReference type="Proteomes" id="UP000059680"/>
    </source>
</evidence>
<dbReference type="PaxDb" id="39947-A0A0P0X5T1"/>
<proteinExistence type="predicted"/>
<dbReference type="Proteomes" id="UP000059680">
    <property type="component" value="Chromosome 7"/>
</dbReference>
<keyword evidence="2" id="KW-1185">Reference proteome</keyword>
<sequence length="135" mass="15517">MLLHMFFLPLSERFKFVVHCEFTLVVVEETSCVADIATDESAEVSGHVQDSSVVESLCNIWDFGDLHTERKIKWYSVRSVCEMGFFVEKSSMTYSVTGCFVPPIYSEHLAHVITTQVGSWWLFVALRYNYGDRSQ</sequence>
<name>A0A0P0X5T1_ORYSJ</name>
<reference evidence="1 2" key="2">
    <citation type="journal article" date="2013" name="Plant Cell Physiol.">
        <title>Rice Annotation Project Database (RAP-DB): an integrative and interactive database for rice genomics.</title>
        <authorList>
            <person name="Sakai H."/>
            <person name="Lee S.S."/>
            <person name="Tanaka T."/>
            <person name="Numa H."/>
            <person name="Kim J."/>
            <person name="Kawahara Y."/>
            <person name="Wakimoto H."/>
            <person name="Yang C.C."/>
            <person name="Iwamoto M."/>
            <person name="Abe T."/>
            <person name="Yamada Y."/>
            <person name="Muto A."/>
            <person name="Inokuchi H."/>
            <person name="Ikemura T."/>
            <person name="Matsumoto T."/>
            <person name="Sasaki T."/>
            <person name="Itoh T."/>
        </authorList>
    </citation>
    <scope>NUCLEOTIDE SEQUENCE [LARGE SCALE GENOMIC DNA]</scope>
    <source>
        <strain evidence="2">cv. Nipponbare</strain>
    </source>
</reference>
<reference evidence="1 2" key="3">
    <citation type="journal article" date="2013" name="Rice">
        <title>Improvement of the Oryza sativa Nipponbare reference genome using next generation sequence and optical map data.</title>
        <authorList>
            <person name="Kawahara Y."/>
            <person name="de la Bastide M."/>
            <person name="Hamilton J.P."/>
            <person name="Kanamori H."/>
            <person name="McCombie W.R."/>
            <person name="Ouyang S."/>
            <person name="Schwartz D.C."/>
            <person name="Tanaka T."/>
            <person name="Wu J."/>
            <person name="Zhou S."/>
            <person name="Childs K.L."/>
            <person name="Davidson R.M."/>
            <person name="Lin H."/>
            <person name="Quesada-Ocampo L."/>
            <person name="Vaillancourt B."/>
            <person name="Sakai H."/>
            <person name="Lee S.S."/>
            <person name="Kim J."/>
            <person name="Numa H."/>
            <person name="Itoh T."/>
            <person name="Buell C.R."/>
            <person name="Matsumoto T."/>
        </authorList>
    </citation>
    <scope>NUCLEOTIDE SEQUENCE [LARGE SCALE GENOMIC DNA]</scope>
    <source>
        <strain evidence="2">cv. Nipponbare</strain>
    </source>
</reference>
<dbReference type="AlphaFoldDB" id="A0A0P0X5T1"/>